<evidence type="ECO:0000256" key="6">
    <source>
        <dbReference type="ARBA" id="ARBA00023277"/>
    </source>
</evidence>
<dbReference type="InterPro" id="IPR011833">
    <property type="entry name" value="Glycg_phsphrylas"/>
</dbReference>
<reference evidence="9" key="1">
    <citation type="submission" date="2022-03" db="EMBL/GenBank/DDBJ databases">
        <title>Draft genome sequence of Aduncisulcus paluster, a free-living microaerophilic Fornicata.</title>
        <authorList>
            <person name="Yuyama I."/>
            <person name="Kume K."/>
            <person name="Tamura T."/>
            <person name="Inagaki Y."/>
            <person name="Hashimoto T."/>
        </authorList>
    </citation>
    <scope>NUCLEOTIDE SEQUENCE</scope>
    <source>
        <strain evidence="9">NY0171</strain>
    </source>
</reference>
<dbReference type="NCBIfam" id="TIGR02093">
    <property type="entry name" value="P_ylase"/>
    <property type="match status" value="1"/>
</dbReference>
<evidence type="ECO:0000256" key="5">
    <source>
        <dbReference type="ARBA" id="ARBA00022898"/>
    </source>
</evidence>
<gene>
    <name evidence="9" type="ORF">ADUPG1_010145</name>
</gene>
<accession>A0ABQ5KY40</accession>
<evidence type="ECO:0000256" key="2">
    <source>
        <dbReference type="ARBA" id="ARBA00006047"/>
    </source>
</evidence>
<evidence type="ECO:0000313" key="10">
    <source>
        <dbReference type="Proteomes" id="UP001057375"/>
    </source>
</evidence>
<dbReference type="PANTHER" id="PTHR11468">
    <property type="entry name" value="GLYCOGEN PHOSPHORYLASE"/>
    <property type="match status" value="1"/>
</dbReference>
<comment type="cofactor">
    <cofactor evidence="1 7">
        <name>pyridoxal 5'-phosphate</name>
        <dbReference type="ChEBI" id="CHEBI:597326"/>
    </cofactor>
</comment>
<name>A0ABQ5KY40_9EUKA</name>
<sequence length="894" mass="100919">MLGKQLKYLKSGQKKPPIPGGKSKGHARPPSPAFTHLMVSAPRGDKDTIMADIVSYVKFSLGRTQKDCAVFGIFQATATSIRNRMLDRWNKTQKKYEETRAKTVCYLSLEFLMGRALTNSLYSIGLTGPYGAALKELSFSLEEIQAEESDMALGNGGLGRLAACFIDSLATLSLPAVGYGLRYNFGMFEQTIMEGFQVEKPENWLRRGNPWEIERFKLTYPIRFYGHTSHKTDPTTGRPVFDWEGGEVVNAVAYDTLIPGSCTANVNHLRLWSARASSELSLDAHASGDYLAAVKSKALSENITYVLYPGDQSEEGKRLRLKQEYFFVSASLQDILSKAWSQGIEAKDLPKHFAIQLNDTHPAMAIPELMRLLIDGADIETIGYRGLEWTEAFEIVRKMCFYTNHTVLPEALEEWPVYMFKMMLPRHLQIIYEINHRFLEEVEKKFPGDVDRIRRMSLISEGDQQRIRMANLAIVGSNKVNGVARIHTDILKASLFRDFEEFYGTEKIVNFTNGVTPRRWIAQANPALSEFIYRHLEQLGVVCSQEEWPVQLHHLAKLAELSQSRAALEQLLEVKYVAKTRLAEFIKETCDVDVSPDMLFDTQVKRIHEYKRQLLNILHVIVRFLSIKRIVVEATAEYSKKMDVESARQAAIKELKDANVVPRMCLFAGKAAIGYDRAKRIIKLITSVGELVNHDRDVSDFLKIVFIPNYNVSSAELIFPGSDISEQISTAGMEAAGTGNMKASMNGGLLVATRDGASIEIGDHVGEDNVFFFGASKTEIIEVRKGYQSGTLTEELDPRLIDALDAIDSGMFGCQEYFKPITDTIRSGKDWFCVAHDFAAYLDIQDEVDALYIDRIEWARKMLMNVSKSYHFSSDRTIKEYAEMWDLVPVKLAP</sequence>
<organism evidence="9 10">
    <name type="scientific">Aduncisulcus paluster</name>
    <dbReference type="NCBI Taxonomy" id="2918883"/>
    <lineage>
        <taxon>Eukaryota</taxon>
        <taxon>Metamonada</taxon>
        <taxon>Carpediemonas-like organisms</taxon>
        <taxon>Aduncisulcus</taxon>
    </lineage>
</organism>
<dbReference type="SUPFAM" id="SSF53756">
    <property type="entry name" value="UDP-Glycosyltransferase/glycogen phosphorylase"/>
    <property type="match status" value="1"/>
</dbReference>
<dbReference type="PANTHER" id="PTHR11468:SF3">
    <property type="entry name" value="GLYCOGEN PHOSPHORYLASE, LIVER FORM"/>
    <property type="match status" value="1"/>
</dbReference>
<comment type="function">
    <text evidence="7">Allosteric enzyme that catalyzes the rate-limiting step in glycogen catabolism, the phosphorolytic cleavage of glycogen to produce glucose-1-phosphate, and plays a central role in maintaining cellular and organismal glucose homeostasis.</text>
</comment>
<evidence type="ECO:0000313" key="9">
    <source>
        <dbReference type="EMBL" id="GKT37343.1"/>
    </source>
</evidence>
<protein>
    <recommendedName>
        <fullName evidence="7">Alpha-1,4 glucan phosphorylase</fullName>
        <ecNumber evidence="7">2.4.1.1</ecNumber>
    </recommendedName>
</protein>
<comment type="caution">
    <text evidence="9">The sequence shown here is derived from an EMBL/GenBank/DDBJ whole genome shotgun (WGS) entry which is preliminary data.</text>
</comment>
<evidence type="ECO:0000256" key="4">
    <source>
        <dbReference type="ARBA" id="ARBA00022679"/>
    </source>
</evidence>
<keyword evidence="10" id="KW-1185">Reference proteome</keyword>
<evidence type="ECO:0000256" key="7">
    <source>
        <dbReference type="RuleBase" id="RU000587"/>
    </source>
</evidence>
<dbReference type="PIRSF" id="PIRSF000460">
    <property type="entry name" value="Pprylas_GlgP"/>
    <property type="match status" value="1"/>
</dbReference>
<dbReference type="Pfam" id="PF00343">
    <property type="entry name" value="Phosphorylase"/>
    <property type="match status" value="1"/>
</dbReference>
<comment type="similarity">
    <text evidence="2 7">Belongs to the glycogen phosphorylase family.</text>
</comment>
<dbReference type="EC" id="2.4.1.1" evidence="7"/>
<dbReference type="EMBL" id="BQXS01011457">
    <property type="protein sequence ID" value="GKT37343.1"/>
    <property type="molecule type" value="Genomic_DNA"/>
</dbReference>
<evidence type="ECO:0000256" key="3">
    <source>
        <dbReference type="ARBA" id="ARBA00022676"/>
    </source>
</evidence>
<dbReference type="InterPro" id="IPR000811">
    <property type="entry name" value="Glyco_trans_35"/>
</dbReference>
<evidence type="ECO:0000256" key="8">
    <source>
        <dbReference type="SAM" id="MobiDB-lite"/>
    </source>
</evidence>
<dbReference type="Gene3D" id="3.40.50.2000">
    <property type="entry name" value="Glycogen Phosphorylase B"/>
    <property type="match status" value="2"/>
</dbReference>
<keyword evidence="3 7" id="KW-0328">Glycosyltransferase</keyword>
<comment type="catalytic activity">
    <reaction evidence="7">
        <text>[(1-&gt;4)-alpha-D-glucosyl](n) + phosphate = [(1-&gt;4)-alpha-D-glucosyl](n-1) + alpha-D-glucose 1-phosphate</text>
        <dbReference type="Rhea" id="RHEA:41732"/>
        <dbReference type="Rhea" id="RHEA-COMP:9584"/>
        <dbReference type="Rhea" id="RHEA-COMP:9586"/>
        <dbReference type="ChEBI" id="CHEBI:15444"/>
        <dbReference type="ChEBI" id="CHEBI:43474"/>
        <dbReference type="ChEBI" id="CHEBI:58601"/>
        <dbReference type="EC" id="2.4.1.1"/>
    </reaction>
</comment>
<feature type="region of interest" description="Disordered" evidence="8">
    <location>
        <begin position="10"/>
        <end position="33"/>
    </location>
</feature>
<proteinExistence type="inferred from homology"/>
<keyword evidence="5 7" id="KW-0663">Pyridoxal phosphate</keyword>
<dbReference type="Proteomes" id="UP001057375">
    <property type="component" value="Unassembled WGS sequence"/>
</dbReference>
<dbReference type="CDD" id="cd04300">
    <property type="entry name" value="GT35_Glycogen_Phosphorylase"/>
    <property type="match status" value="1"/>
</dbReference>
<keyword evidence="6 7" id="KW-0119">Carbohydrate metabolism</keyword>
<keyword evidence="4 7" id="KW-0808">Transferase</keyword>
<evidence type="ECO:0000256" key="1">
    <source>
        <dbReference type="ARBA" id="ARBA00001933"/>
    </source>
</evidence>